<sequence>MFRGNSYQYERGSTSRSSPEASECLYLRRSGSANDLDASSSLSLYLRCSTRAAITNRSLWTVTHRNHHARLYNTNGSLSTLCRVGACRFRDRGSVDAILGADVWSNIVFPSMVVRGGVVAQSTIFGWAITGSIKSDITPRQSSSTICSMTTCNADDSSHEELMEIVQRFWECESVPHVHRECPLAVECERIFANEHGRKPDGRYIVPLPSRIEEPQALGESLCYAQAALSSTHRRMQRDPELSKAYQEFMNEYLTMGHMREISQQELQTYTGPSCYIPHHGIWQKKDQGKKLRVVFNASKPTSSGRSLNDLLYVGPKLQNDLAIVVTRWRLHRYAFCADIKMIFRQILVQPAHTHLQRILWSPSPSQLCIDEGQNLPEAVRAVNDELYVDDFLSGAEDLSTARARRDQLIQLLRAGGFVLKKWVANDPTLLDDIPPEDHLRPTFLQFATEGPVNELGVAWNPSVDQLTFNTTSSFQPSGVLTKRIALAELARLFDPSGWLAPVTVKAKMIIQDMWSRGLNWDENVPELLRRQWTEFREGLTDLHRFVIPRWIGSSITARLQLHAFADASRRAIAAVVYCRSLNESTSLVSTALIWAKTKLAPARSSHCPRRQAPRMTIPRLELRAALLASRLLQHIANGIGVPIENCHAWSDSRIVLYWLRSQGPTGNSVVDDYVAHIQELSRGVTWHHVPTGDNPADIASRGSRAQDLVSSQLWIMGPDWLRQPESAWPARQPNEDSDPPRADVRCLVTIQSTKEDPVMIKKFSNLMRLLRALTRARRWIRSRREPRPPSPLTPINVEDIRLEFRTCIKLSQRAYYAREIDQLQRGVQLLSNSSLLQLKPFLDENDCLRVGGRLSKSLLPAEERHPLILSSKSHLAWLIVDWAHTRALHGGVRATFYHTLRRAWIVRGRALVRQFVHRCTTCAKANARTMRQEMAALPDPRVQPNPAFSVVGVDYAGPFDVLQAKGSGVRTTKGYVAIFVCFSFKAVHIELVGDCSTESFLGALTRFTGRRGPTTNIWSDNATTFRGADTELKRLLQAAEIDWGRIKGSLAEKGIKWTFIPPRAPHFGGLWETAVRSMKLHLRRVIGPRHLTYEELNTLLVDIERVLNSRPLAPPTGDVDDLEALTPSHLANARSLNSIPQPNKAHLSLEPARHWDLVRRLRDHFWERWSREYLHTLQQRAKWNRPHPNLEEGDVVVVVDSSLMKENGHWPLGRVVKTYPGPDGRVRVVEVRTTHGSYVRPVVKLVLLPCSRQGGRPTPAQGDGSSQEVSNH</sequence>
<dbReference type="OrthoDB" id="7688995at2759"/>
<evidence type="ECO:0000259" key="2">
    <source>
        <dbReference type="PROSITE" id="PS50994"/>
    </source>
</evidence>
<gene>
    <name evidence="3" type="ORF">TBRA_LOCUS3183</name>
</gene>
<dbReference type="Pfam" id="PF05380">
    <property type="entry name" value="Peptidase_A17"/>
    <property type="match status" value="1"/>
</dbReference>
<dbReference type="InterPro" id="IPR012337">
    <property type="entry name" value="RNaseH-like_sf"/>
</dbReference>
<dbReference type="SUPFAM" id="SSF53098">
    <property type="entry name" value="Ribonuclease H-like"/>
    <property type="match status" value="1"/>
</dbReference>
<evidence type="ECO:0000313" key="4">
    <source>
        <dbReference type="Proteomes" id="UP000479190"/>
    </source>
</evidence>
<dbReference type="Proteomes" id="UP000479190">
    <property type="component" value="Unassembled WGS sequence"/>
</dbReference>
<protein>
    <recommendedName>
        <fullName evidence="2">Integrase catalytic domain-containing protein</fullName>
    </recommendedName>
</protein>
<feature type="compositionally biased region" description="Polar residues" evidence="1">
    <location>
        <begin position="1264"/>
        <end position="1273"/>
    </location>
</feature>
<accession>A0A6H5I1N5</accession>
<dbReference type="GO" id="GO:0042575">
    <property type="term" value="C:DNA polymerase complex"/>
    <property type="evidence" value="ECO:0007669"/>
    <property type="project" value="UniProtKB-ARBA"/>
</dbReference>
<dbReference type="Pfam" id="PF17921">
    <property type="entry name" value="Integrase_H2C2"/>
    <property type="match status" value="1"/>
</dbReference>
<dbReference type="PROSITE" id="PS50994">
    <property type="entry name" value="INTEGRASE"/>
    <property type="match status" value="1"/>
</dbReference>
<proteinExistence type="predicted"/>
<dbReference type="AlphaFoldDB" id="A0A6H5I1N5"/>
<dbReference type="InterPro" id="IPR043502">
    <property type="entry name" value="DNA/RNA_pol_sf"/>
</dbReference>
<dbReference type="InterPro" id="IPR001584">
    <property type="entry name" value="Integrase_cat-core"/>
</dbReference>
<evidence type="ECO:0000313" key="3">
    <source>
        <dbReference type="EMBL" id="CAB0031205.1"/>
    </source>
</evidence>
<dbReference type="InterPro" id="IPR041588">
    <property type="entry name" value="Integrase_H2C2"/>
</dbReference>
<evidence type="ECO:0000256" key="1">
    <source>
        <dbReference type="SAM" id="MobiDB-lite"/>
    </source>
</evidence>
<dbReference type="InterPro" id="IPR008042">
    <property type="entry name" value="Retrotrans_Pao"/>
</dbReference>
<reference evidence="3 4" key="1">
    <citation type="submission" date="2020-02" db="EMBL/GenBank/DDBJ databases">
        <authorList>
            <person name="Ferguson B K."/>
        </authorList>
    </citation>
    <scope>NUCLEOTIDE SEQUENCE [LARGE SCALE GENOMIC DNA]</scope>
</reference>
<dbReference type="PANTHER" id="PTHR47331">
    <property type="entry name" value="PHD-TYPE DOMAIN-CONTAINING PROTEIN"/>
    <property type="match status" value="1"/>
</dbReference>
<keyword evidence="4" id="KW-1185">Reference proteome</keyword>
<dbReference type="SUPFAM" id="SSF56672">
    <property type="entry name" value="DNA/RNA polymerases"/>
    <property type="match status" value="1"/>
</dbReference>
<dbReference type="GO" id="GO:0015074">
    <property type="term" value="P:DNA integration"/>
    <property type="evidence" value="ECO:0007669"/>
    <property type="project" value="InterPro"/>
</dbReference>
<dbReference type="PANTHER" id="PTHR47331:SF1">
    <property type="entry name" value="GAG-LIKE PROTEIN"/>
    <property type="match status" value="1"/>
</dbReference>
<dbReference type="Gene3D" id="3.30.420.10">
    <property type="entry name" value="Ribonuclease H-like superfamily/Ribonuclease H"/>
    <property type="match status" value="1"/>
</dbReference>
<dbReference type="EMBL" id="CADCXV010000638">
    <property type="protein sequence ID" value="CAB0031205.1"/>
    <property type="molecule type" value="Genomic_DNA"/>
</dbReference>
<dbReference type="GO" id="GO:0003676">
    <property type="term" value="F:nucleic acid binding"/>
    <property type="evidence" value="ECO:0007669"/>
    <property type="project" value="InterPro"/>
</dbReference>
<feature type="region of interest" description="Disordered" evidence="1">
    <location>
        <begin position="1254"/>
        <end position="1273"/>
    </location>
</feature>
<feature type="domain" description="Integrase catalytic" evidence="2">
    <location>
        <begin position="943"/>
        <end position="1136"/>
    </location>
</feature>
<organism evidence="3 4">
    <name type="scientific">Trichogramma brassicae</name>
    <dbReference type="NCBI Taxonomy" id="86971"/>
    <lineage>
        <taxon>Eukaryota</taxon>
        <taxon>Metazoa</taxon>
        <taxon>Ecdysozoa</taxon>
        <taxon>Arthropoda</taxon>
        <taxon>Hexapoda</taxon>
        <taxon>Insecta</taxon>
        <taxon>Pterygota</taxon>
        <taxon>Neoptera</taxon>
        <taxon>Endopterygota</taxon>
        <taxon>Hymenoptera</taxon>
        <taxon>Apocrita</taxon>
        <taxon>Proctotrupomorpha</taxon>
        <taxon>Chalcidoidea</taxon>
        <taxon>Trichogrammatidae</taxon>
        <taxon>Trichogramma</taxon>
    </lineage>
</organism>
<dbReference type="Pfam" id="PF18701">
    <property type="entry name" value="DUF5641"/>
    <property type="match status" value="1"/>
</dbReference>
<dbReference type="InterPro" id="IPR040676">
    <property type="entry name" value="DUF5641"/>
</dbReference>
<dbReference type="InterPro" id="IPR036397">
    <property type="entry name" value="RNaseH_sf"/>
</dbReference>
<dbReference type="GO" id="GO:0071897">
    <property type="term" value="P:DNA biosynthetic process"/>
    <property type="evidence" value="ECO:0007669"/>
    <property type="project" value="UniProtKB-ARBA"/>
</dbReference>
<name>A0A6H5I1N5_9HYME</name>